<keyword evidence="3" id="KW-0238">DNA-binding</keyword>
<dbReference type="InterPro" id="IPR053812">
    <property type="entry name" value="HTH_Sigma70_ECF-like"/>
</dbReference>
<dbReference type="SUPFAM" id="SSF88659">
    <property type="entry name" value="Sigma3 and sigma4 domains of RNA polymerase sigma factors"/>
    <property type="match status" value="1"/>
</dbReference>
<dbReference type="AlphaFoldDB" id="A0A2T8FDG4"/>
<dbReference type="InterPro" id="IPR014284">
    <property type="entry name" value="RNA_pol_sigma-70_dom"/>
</dbReference>
<reference evidence="7 8" key="1">
    <citation type="submission" date="2018-04" db="EMBL/GenBank/DDBJ databases">
        <title>Genome of Nocardioides gansuensis WSJ-1.</title>
        <authorList>
            <person name="Wu S."/>
            <person name="Wang G."/>
        </authorList>
    </citation>
    <scope>NUCLEOTIDE SEQUENCE [LARGE SCALE GENOMIC DNA]</scope>
    <source>
        <strain evidence="7 8">WSJ-1</strain>
    </source>
</reference>
<evidence type="ECO:0000313" key="8">
    <source>
        <dbReference type="Proteomes" id="UP000246018"/>
    </source>
</evidence>
<evidence type="ECO:0000313" key="7">
    <source>
        <dbReference type="EMBL" id="PVG83740.1"/>
    </source>
</evidence>
<dbReference type="Gene3D" id="1.10.10.10">
    <property type="entry name" value="Winged helix-like DNA-binding domain superfamily/Winged helix DNA-binding domain"/>
    <property type="match status" value="1"/>
</dbReference>
<organism evidence="7 8">
    <name type="scientific">Nocardioides gansuensis</name>
    <dbReference type="NCBI Taxonomy" id="2138300"/>
    <lineage>
        <taxon>Bacteria</taxon>
        <taxon>Bacillati</taxon>
        <taxon>Actinomycetota</taxon>
        <taxon>Actinomycetes</taxon>
        <taxon>Propionibacteriales</taxon>
        <taxon>Nocardioidaceae</taxon>
        <taxon>Nocardioides</taxon>
    </lineage>
</organism>
<dbReference type="Pfam" id="PF07638">
    <property type="entry name" value="Sigma70_ECF"/>
    <property type="match status" value="1"/>
</dbReference>
<dbReference type="InterPro" id="IPR013324">
    <property type="entry name" value="RNA_pol_sigma_r3/r4-like"/>
</dbReference>
<evidence type="ECO:0000256" key="4">
    <source>
        <dbReference type="ARBA" id="ARBA00023163"/>
    </source>
</evidence>
<dbReference type="GO" id="GO:0016987">
    <property type="term" value="F:sigma factor activity"/>
    <property type="evidence" value="ECO:0007669"/>
    <property type="project" value="UniProtKB-KW"/>
</dbReference>
<accession>A0A2T8FDG4</accession>
<dbReference type="NCBIfam" id="TIGR02937">
    <property type="entry name" value="sigma70-ECF"/>
    <property type="match status" value="1"/>
</dbReference>
<dbReference type="PANTHER" id="PTHR43133">
    <property type="entry name" value="RNA POLYMERASE ECF-TYPE SIGMA FACTO"/>
    <property type="match status" value="1"/>
</dbReference>
<keyword evidence="1" id="KW-0805">Transcription regulation</keyword>
<protein>
    <recommendedName>
        <fullName evidence="6">RNA polymerase sigma-70 ECF-like HTH domain-containing protein</fullName>
    </recommendedName>
</protein>
<dbReference type="Proteomes" id="UP000246018">
    <property type="component" value="Unassembled WGS sequence"/>
</dbReference>
<dbReference type="GO" id="GO:0003677">
    <property type="term" value="F:DNA binding"/>
    <property type="evidence" value="ECO:0007669"/>
    <property type="project" value="UniProtKB-KW"/>
</dbReference>
<gene>
    <name evidence="7" type="ORF">DDE18_05330</name>
</gene>
<evidence type="ECO:0000259" key="6">
    <source>
        <dbReference type="Pfam" id="PF07638"/>
    </source>
</evidence>
<dbReference type="GO" id="GO:0006352">
    <property type="term" value="P:DNA-templated transcription initiation"/>
    <property type="evidence" value="ECO:0007669"/>
    <property type="project" value="InterPro"/>
</dbReference>
<dbReference type="PANTHER" id="PTHR43133:SF8">
    <property type="entry name" value="RNA POLYMERASE SIGMA FACTOR HI_1459-RELATED"/>
    <property type="match status" value="1"/>
</dbReference>
<dbReference type="InterPro" id="IPR039425">
    <property type="entry name" value="RNA_pol_sigma-70-like"/>
</dbReference>
<sequence length="229" mass="25791">MGGDEAQTDGATSEFLTSLPDVQRLAGSVEPMVRRIVRRRASAYPGMFNSADIEELTGTVLEMYARAWDRGKGEVDRGDQTDEHGQPLSPDARDDKLGAWLKTVAGRVVIDELRRRGAQRRRGDGPDLALDDDESVDRRLQVALGEMATPSLLTHHKLLLLKALDLVEKKHPKDPELIRLRYELGLSVKEIADRRHESEEAVKKRLQRATKRLRDVIEQIENDALPDET</sequence>
<evidence type="ECO:0000256" key="2">
    <source>
        <dbReference type="ARBA" id="ARBA00023082"/>
    </source>
</evidence>
<comment type="caution">
    <text evidence="7">The sequence shown here is derived from an EMBL/GenBank/DDBJ whole genome shotgun (WGS) entry which is preliminary data.</text>
</comment>
<keyword evidence="2" id="KW-0731">Sigma factor</keyword>
<dbReference type="InterPro" id="IPR036388">
    <property type="entry name" value="WH-like_DNA-bd_sf"/>
</dbReference>
<feature type="region of interest" description="Disordered" evidence="5">
    <location>
        <begin position="73"/>
        <end position="95"/>
    </location>
</feature>
<evidence type="ECO:0000256" key="3">
    <source>
        <dbReference type="ARBA" id="ARBA00023125"/>
    </source>
</evidence>
<evidence type="ECO:0000256" key="5">
    <source>
        <dbReference type="SAM" id="MobiDB-lite"/>
    </source>
</evidence>
<keyword evidence="4" id="KW-0804">Transcription</keyword>
<dbReference type="CDD" id="cd06171">
    <property type="entry name" value="Sigma70_r4"/>
    <property type="match status" value="1"/>
</dbReference>
<evidence type="ECO:0000256" key="1">
    <source>
        <dbReference type="ARBA" id="ARBA00023015"/>
    </source>
</evidence>
<keyword evidence="8" id="KW-1185">Reference proteome</keyword>
<dbReference type="Gene3D" id="1.10.1740.10">
    <property type="match status" value="1"/>
</dbReference>
<proteinExistence type="predicted"/>
<dbReference type="RefSeq" id="WP_116571213.1">
    <property type="nucleotide sequence ID" value="NZ_QDGZ01000002.1"/>
</dbReference>
<feature type="domain" description="RNA polymerase sigma-70 ECF-like HTH" evidence="6">
    <location>
        <begin position="97"/>
        <end position="214"/>
    </location>
</feature>
<name>A0A2T8FDG4_9ACTN</name>
<dbReference type="EMBL" id="QDGZ01000002">
    <property type="protein sequence ID" value="PVG83740.1"/>
    <property type="molecule type" value="Genomic_DNA"/>
</dbReference>